<sequence>MAKELPYFKFEPNQWENGNIQMLSREDKGLFMDLCSMYWSRLGDVPLKLAVQKLCAGNATALNPLCDEKIIELIEGNIFIKFLSEQLNEFEDTSKQNSKNAKEGWEKRRKLKEESERNATALNPQCENDAIKEEEIKEDKIKQKRVVNKFTPPSQIEVIDYFNQNGYSNESAIKAFNYYETGNWKDGKGNQVKNWKQKMQSVWFKEDNKIKPVNKGYDYNKLRGKLS</sequence>
<feature type="compositionally biased region" description="Basic and acidic residues" evidence="1">
    <location>
        <begin position="100"/>
        <end position="117"/>
    </location>
</feature>
<organism evidence="2 3">
    <name type="scientific">Flavobacterium phage vB_FspS_morran9-1</name>
    <dbReference type="NCBI Taxonomy" id="2686258"/>
    <lineage>
        <taxon>Viruses</taxon>
        <taxon>Duplodnaviria</taxon>
        <taxon>Heunggongvirae</taxon>
        <taxon>Uroviricota</taxon>
        <taxon>Caudoviricetes</taxon>
        <taxon>Lillamyvirus</taxon>
        <taxon>Lillamyvirus morran</taxon>
    </lineage>
</organism>
<evidence type="ECO:0000256" key="1">
    <source>
        <dbReference type="SAM" id="MobiDB-lite"/>
    </source>
</evidence>
<protein>
    <recommendedName>
        <fullName evidence="4">Lin1244/Lin1753-like N-terminal domain-containing protein</fullName>
    </recommendedName>
</protein>
<evidence type="ECO:0000313" key="3">
    <source>
        <dbReference type="Proteomes" id="UP000465010"/>
    </source>
</evidence>
<keyword evidence="3" id="KW-1185">Reference proteome</keyword>
<gene>
    <name evidence="2" type="ORF">morran91_gp044</name>
</gene>
<proteinExistence type="predicted"/>
<reference evidence="2" key="1">
    <citation type="journal article" date="2020" name="Viruses">
        <title>Diversity and Host Interactions Among Virulent and Temperate Baltic Sea Flavobacterium Phages.</title>
        <authorList>
            <person name="Nilsson E."/>
            <person name="Bayfield O.W."/>
            <person name="Lundin D."/>
            <person name="Antson A.A."/>
            <person name="Holmfeldt K."/>
        </authorList>
    </citation>
    <scope>NUCLEOTIDE SEQUENCE [LARGE SCALE GENOMIC DNA]</scope>
</reference>
<dbReference type="EMBL" id="MN812219">
    <property type="protein sequence ID" value="QHB39578.1"/>
    <property type="molecule type" value="Genomic_DNA"/>
</dbReference>
<evidence type="ECO:0000313" key="2">
    <source>
        <dbReference type="EMBL" id="QHB39578.1"/>
    </source>
</evidence>
<name>A0A6B9LJ51_9CAUD</name>
<evidence type="ECO:0008006" key="4">
    <source>
        <dbReference type="Google" id="ProtNLM"/>
    </source>
</evidence>
<feature type="region of interest" description="Disordered" evidence="1">
    <location>
        <begin position="93"/>
        <end position="128"/>
    </location>
</feature>
<dbReference type="Proteomes" id="UP000465010">
    <property type="component" value="Segment"/>
</dbReference>
<accession>A0A6B9LJ51</accession>